<organism evidence="1 2">
    <name type="scientific">Microbacterium sorbitolivorans</name>
    <dbReference type="NCBI Taxonomy" id="1867410"/>
    <lineage>
        <taxon>Bacteria</taxon>
        <taxon>Bacillati</taxon>
        <taxon>Actinomycetota</taxon>
        <taxon>Actinomycetes</taxon>
        <taxon>Micrococcales</taxon>
        <taxon>Microbacteriaceae</taxon>
        <taxon>Microbacterium</taxon>
    </lineage>
</organism>
<sequence>MNIDESSAVPSPWRVRHSFPHPVVTNVSDAPLALARAMIREGDEVHLEQWGLVLPGDQNEICLCGLETGDLCVTLSWRSTGAEGRELLWQFVF</sequence>
<dbReference type="EMBL" id="QORO01000001">
    <property type="protein sequence ID" value="RCK61955.1"/>
    <property type="molecule type" value="Genomic_DNA"/>
</dbReference>
<keyword evidence="2" id="KW-1185">Reference proteome</keyword>
<evidence type="ECO:0000313" key="1">
    <source>
        <dbReference type="EMBL" id="RCK61955.1"/>
    </source>
</evidence>
<reference evidence="1 2" key="1">
    <citation type="submission" date="2018-07" db="EMBL/GenBank/DDBJ databases">
        <title>Microbacterium endoborsara sp. nov., a novel actinobacterium isolated from Borszczowia aralocaspica.</title>
        <authorList>
            <person name="An D."/>
        </authorList>
    </citation>
    <scope>NUCLEOTIDE SEQUENCE [LARGE SCALE GENOMIC DNA]</scope>
    <source>
        <strain evidence="1 2">C1.15228</strain>
    </source>
</reference>
<evidence type="ECO:0000313" key="2">
    <source>
        <dbReference type="Proteomes" id="UP000253508"/>
    </source>
</evidence>
<dbReference type="AlphaFoldDB" id="A0A367Y7X1"/>
<name>A0A367Y7X1_9MICO</name>
<accession>A0A367Y7X1</accession>
<comment type="caution">
    <text evidence="1">The sequence shown here is derived from an EMBL/GenBank/DDBJ whole genome shotgun (WGS) entry which is preliminary data.</text>
</comment>
<gene>
    <name evidence="1" type="ORF">DTO57_04915</name>
</gene>
<dbReference type="Proteomes" id="UP000253508">
    <property type="component" value="Unassembled WGS sequence"/>
</dbReference>
<proteinExistence type="predicted"/>
<protein>
    <submittedName>
        <fullName evidence="1">Uncharacterized protein</fullName>
    </submittedName>
</protein>
<dbReference type="OrthoDB" id="5118571at2"/>
<dbReference type="RefSeq" id="WP_114117056.1">
    <property type="nucleotide sequence ID" value="NZ_BMHU01000004.1"/>
</dbReference>